<evidence type="ECO:0000259" key="6">
    <source>
        <dbReference type="PROSITE" id="PS50983"/>
    </source>
</evidence>
<dbReference type="Proteomes" id="UP000267536">
    <property type="component" value="Unassembled WGS sequence"/>
</dbReference>
<dbReference type="Pfam" id="PF01497">
    <property type="entry name" value="Peripla_BP_2"/>
    <property type="match status" value="1"/>
</dbReference>
<comment type="subcellular location">
    <subcellularLocation>
        <location evidence="1">Cell envelope</location>
    </subcellularLocation>
</comment>
<evidence type="ECO:0000256" key="3">
    <source>
        <dbReference type="ARBA" id="ARBA00022448"/>
    </source>
</evidence>
<protein>
    <submittedName>
        <fullName evidence="7">Iron-siderophore ABC transporter substrate-binding protein</fullName>
    </submittedName>
</protein>
<feature type="domain" description="Fe/B12 periplasmic-binding" evidence="6">
    <location>
        <begin position="66"/>
        <end position="339"/>
    </location>
</feature>
<feature type="signal peptide" evidence="5">
    <location>
        <begin position="1"/>
        <end position="26"/>
    </location>
</feature>
<dbReference type="GO" id="GO:1901678">
    <property type="term" value="P:iron coordination entity transport"/>
    <property type="evidence" value="ECO:0007669"/>
    <property type="project" value="UniProtKB-ARBA"/>
</dbReference>
<dbReference type="InterPro" id="IPR002491">
    <property type="entry name" value="ABC_transptr_periplasmic_BD"/>
</dbReference>
<comment type="caution">
    <text evidence="7">The sequence shown here is derived from an EMBL/GenBank/DDBJ whole genome shotgun (WGS) entry which is preliminary data.</text>
</comment>
<accession>A0A3N4G888</accession>
<dbReference type="RefSeq" id="WP_123931046.1">
    <property type="nucleotide sequence ID" value="NZ_JBPSDP010000010.1"/>
</dbReference>
<gene>
    <name evidence="7" type="ORF">EF294_13995</name>
</gene>
<evidence type="ECO:0000256" key="4">
    <source>
        <dbReference type="ARBA" id="ARBA00022729"/>
    </source>
</evidence>
<dbReference type="PANTHER" id="PTHR30532:SF24">
    <property type="entry name" value="FERRIC ENTEROBACTIN-BINDING PERIPLASMIC PROTEIN FEPB"/>
    <property type="match status" value="1"/>
</dbReference>
<dbReference type="PANTHER" id="PTHR30532">
    <property type="entry name" value="IRON III DICITRATE-BINDING PERIPLASMIC PROTEIN"/>
    <property type="match status" value="1"/>
</dbReference>
<dbReference type="InterPro" id="IPR051313">
    <property type="entry name" value="Bact_iron-sidero_bind"/>
</dbReference>
<dbReference type="AlphaFoldDB" id="A0A3N4G888"/>
<organism evidence="7 8">
    <name type="scientific">Gordonia oryzae</name>
    <dbReference type="NCBI Taxonomy" id="2487349"/>
    <lineage>
        <taxon>Bacteria</taxon>
        <taxon>Bacillati</taxon>
        <taxon>Actinomycetota</taxon>
        <taxon>Actinomycetes</taxon>
        <taxon>Mycobacteriales</taxon>
        <taxon>Gordoniaceae</taxon>
        <taxon>Gordonia</taxon>
    </lineage>
</organism>
<keyword evidence="3" id="KW-0813">Transport</keyword>
<evidence type="ECO:0000256" key="2">
    <source>
        <dbReference type="ARBA" id="ARBA00008814"/>
    </source>
</evidence>
<name>A0A3N4G888_9ACTN</name>
<dbReference type="PROSITE" id="PS50983">
    <property type="entry name" value="FE_B12_PBP"/>
    <property type="match status" value="1"/>
</dbReference>
<evidence type="ECO:0000313" key="7">
    <source>
        <dbReference type="EMBL" id="RPA58953.1"/>
    </source>
</evidence>
<evidence type="ECO:0000313" key="8">
    <source>
        <dbReference type="Proteomes" id="UP000267536"/>
    </source>
</evidence>
<dbReference type="Gene3D" id="3.40.50.1980">
    <property type="entry name" value="Nitrogenase molybdenum iron protein domain"/>
    <property type="match status" value="2"/>
</dbReference>
<reference evidence="7 8" key="1">
    <citation type="submission" date="2018-11" db="EMBL/GenBank/DDBJ databases">
        <title>Draft genome sequence of Gordonia sp. RS15-1S isolated from rice stems.</title>
        <authorList>
            <person name="Muangham S."/>
        </authorList>
    </citation>
    <scope>NUCLEOTIDE SEQUENCE [LARGE SCALE GENOMIC DNA]</scope>
    <source>
        <strain evidence="7 8">RS15-1S</strain>
    </source>
</reference>
<evidence type="ECO:0000256" key="5">
    <source>
        <dbReference type="SAM" id="SignalP"/>
    </source>
</evidence>
<dbReference type="OrthoDB" id="1846031at2"/>
<dbReference type="PROSITE" id="PS51257">
    <property type="entry name" value="PROKAR_LIPOPROTEIN"/>
    <property type="match status" value="1"/>
</dbReference>
<dbReference type="CDD" id="cd01146">
    <property type="entry name" value="FhuD"/>
    <property type="match status" value="1"/>
</dbReference>
<keyword evidence="4 5" id="KW-0732">Signal</keyword>
<sequence>MVTFNKIRGGAILMALVALVAALLTACGSDSDDSSSSAAPAAEQGALPATITHKFGSTKVTAVPKRVVSLGYTDQDALLALGVVPVTVRNWDGMTTTKGAAVGAWATDLLKGQKPEIYNAEEIDPEAIAAMKPDLIVAVYSGIDKNTYDALSKIAPVIAQKADYADYEQPWDVTTEEIGAAVGQPKKAAELVAGVKKKITDLGAAHPNWKGKTISVATYDGSALSAFSAADPRTRFFTSLGFTPNTQVDQAAGDKFYATLSLEEARKLDTDVIVWDQLSYAPKGKQTILDQSALANLPAVKNNHSVYLQGELEKAFGWQTVLSLGYVVDNIGTPLAQAAG</sequence>
<proteinExistence type="inferred from homology"/>
<comment type="similarity">
    <text evidence="2">Belongs to the bacterial solute-binding protein 8 family.</text>
</comment>
<dbReference type="SUPFAM" id="SSF53807">
    <property type="entry name" value="Helical backbone' metal receptor"/>
    <property type="match status" value="1"/>
</dbReference>
<feature type="chain" id="PRO_5038634730" evidence="5">
    <location>
        <begin position="27"/>
        <end position="340"/>
    </location>
</feature>
<dbReference type="EMBL" id="RKMH01000010">
    <property type="protein sequence ID" value="RPA58953.1"/>
    <property type="molecule type" value="Genomic_DNA"/>
</dbReference>
<evidence type="ECO:0000256" key="1">
    <source>
        <dbReference type="ARBA" id="ARBA00004196"/>
    </source>
</evidence>
<dbReference type="GO" id="GO:0030288">
    <property type="term" value="C:outer membrane-bounded periplasmic space"/>
    <property type="evidence" value="ECO:0007669"/>
    <property type="project" value="TreeGrafter"/>
</dbReference>
<keyword evidence="8" id="KW-1185">Reference proteome</keyword>